<sequence>MTDYTPLETIERLTPVARQGEGLVATAAPAMATTLERYLAHYRLDVLLTEGVTLHAGNIETPRFRLWTQVWRPPRPRGTAVVVHGYYDHLGLYRHLLELLLELELTVVLWDLPGHGLSSGDRADIDDFADYGDCLRTLQQHLSEAGLAQGPWVGVGQSTGGAILATDALSRGDDGHWSALVLLAPLVRPWGWTRAAWVHRLVSPFVSSVPRKFRANTNDDDFATFLREQDPLQPVRLPTGWVSAMRRWMPRLMQLPPCQLPTLILQGEKDLTVDGPWNLAVLGKKFPGAHICCHPQARHHLVNEAEAIRLDLFAEVRQFLEQQLSEGPLPKRMSSQCPDA</sequence>
<feature type="domain" description="Serine aminopeptidase S33" evidence="1">
    <location>
        <begin position="75"/>
        <end position="305"/>
    </location>
</feature>
<dbReference type="Pfam" id="PF12146">
    <property type="entry name" value="Hydrolase_4"/>
    <property type="match status" value="1"/>
</dbReference>
<dbReference type="Gene3D" id="3.40.50.1820">
    <property type="entry name" value="alpha/beta hydrolase"/>
    <property type="match status" value="1"/>
</dbReference>
<dbReference type="RefSeq" id="WP_052704447.1">
    <property type="nucleotide sequence ID" value="NZ_CP098827.1"/>
</dbReference>
<dbReference type="AlphaFoldDB" id="A0AAU7KHT1"/>
<keyword evidence="2" id="KW-0378">Hydrolase</keyword>
<dbReference type="InterPro" id="IPR051044">
    <property type="entry name" value="MAG_DAG_Lipase"/>
</dbReference>
<reference evidence="2" key="1">
    <citation type="submission" date="2022-06" db="EMBL/GenBank/DDBJ databases">
        <title>A novel DMS-producing enzyme.</title>
        <authorList>
            <person name="Zhang Y."/>
        </authorList>
    </citation>
    <scope>NUCLEOTIDE SEQUENCE</scope>
    <source>
        <strain evidence="2">RT37</strain>
    </source>
</reference>
<dbReference type="InterPro" id="IPR029058">
    <property type="entry name" value="AB_hydrolase_fold"/>
</dbReference>
<protein>
    <submittedName>
        <fullName evidence="2">Alpha/beta hydrolase</fullName>
    </submittedName>
</protein>
<dbReference type="InterPro" id="IPR022742">
    <property type="entry name" value="Hydrolase_4"/>
</dbReference>
<dbReference type="PANTHER" id="PTHR11614">
    <property type="entry name" value="PHOSPHOLIPASE-RELATED"/>
    <property type="match status" value="1"/>
</dbReference>
<dbReference type="SUPFAM" id="SSF53474">
    <property type="entry name" value="alpha/beta-Hydrolases"/>
    <property type="match status" value="1"/>
</dbReference>
<name>A0AAU7KHT1_9GAMM</name>
<organism evidence="2">
    <name type="scientific">Halomonas sp. RT37</name>
    <dbReference type="NCBI Taxonomy" id="2950872"/>
    <lineage>
        <taxon>Bacteria</taxon>
        <taxon>Pseudomonadati</taxon>
        <taxon>Pseudomonadota</taxon>
        <taxon>Gammaproteobacteria</taxon>
        <taxon>Oceanospirillales</taxon>
        <taxon>Halomonadaceae</taxon>
        <taxon>Halomonas</taxon>
    </lineage>
</organism>
<gene>
    <name evidence="2" type="ORF">NFG58_00560</name>
</gene>
<evidence type="ECO:0000313" key="2">
    <source>
        <dbReference type="EMBL" id="XBO71246.1"/>
    </source>
</evidence>
<dbReference type="GO" id="GO:0016787">
    <property type="term" value="F:hydrolase activity"/>
    <property type="evidence" value="ECO:0007669"/>
    <property type="project" value="UniProtKB-KW"/>
</dbReference>
<dbReference type="EMBL" id="CP098827">
    <property type="protein sequence ID" value="XBO71246.1"/>
    <property type="molecule type" value="Genomic_DNA"/>
</dbReference>
<proteinExistence type="predicted"/>
<evidence type="ECO:0000259" key="1">
    <source>
        <dbReference type="Pfam" id="PF12146"/>
    </source>
</evidence>
<accession>A0AAU7KHT1</accession>